<evidence type="ECO:0000259" key="2">
    <source>
        <dbReference type="Pfam" id="PF23636"/>
    </source>
</evidence>
<dbReference type="PATRIC" id="fig|1179773.3.peg.5937"/>
<keyword evidence="1" id="KW-1133">Transmembrane helix</keyword>
<evidence type="ECO:0000313" key="4">
    <source>
        <dbReference type="Proteomes" id="UP000006281"/>
    </source>
</evidence>
<reference evidence="3 4" key="1">
    <citation type="journal article" date="2012" name="BMC Genomics">
        <title>Complete genome sequence of Saccharothrix espanaensis DSM 44229T and comparison to the other completely sequenced Pseudonocardiaceae.</title>
        <authorList>
            <person name="Strobel T."/>
            <person name="Al-Dilaimi A."/>
            <person name="Blom J."/>
            <person name="Gessner A."/>
            <person name="Kalinowski J."/>
            <person name="Luzhetska M."/>
            <person name="Puhler A."/>
            <person name="Szczepanowski R."/>
            <person name="Bechthold A."/>
            <person name="Ruckert C."/>
        </authorList>
    </citation>
    <scope>NUCLEOTIDE SEQUENCE [LARGE SCALE GENOMIC DNA]</scope>
    <source>
        <strain evidence="4">ATCC 51144 / DSM 44229 / JCM 9112 / NBRC 15066 / NRRL 15764</strain>
    </source>
</reference>
<dbReference type="KEGG" id="sesp:BN6_59010"/>
<dbReference type="Pfam" id="PF23636">
    <property type="entry name" value="DUF7144"/>
    <property type="match status" value="1"/>
</dbReference>
<gene>
    <name evidence="3" type="ordered locus">BN6_59010</name>
</gene>
<keyword evidence="1" id="KW-0812">Transmembrane</keyword>
<feature type="transmembrane region" description="Helical" evidence="1">
    <location>
        <begin position="79"/>
        <end position="98"/>
    </location>
</feature>
<feature type="domain" description="DUF7144" evidence="2">
    <location>
        <begin position="35"/>
        <end position="149"/>
    </location>
</feature>
<dbReference type="InterPro" id="IPR055568">
    <property type="entry name" value="DUF7144"/>
</dbReference>
<dbReference type="Proteomes" id="UP000006281">
    <property type="component" value="Chromosome"/>
</dbReference>
<dbReference type="HOGENOM" id="CLU_118603_0_0_11"/>
<feature type="transmembrane region" description="Helical" evidence="1">
    <location>
        <begin position="103"/>
        <end position="122"/>
    </location>
</feature>
<sequence length="154" mass="16865">MVADDRRRRETEMSDDFYEAERAGRPPVDAAWTGWIAFAGVMMVIIGVFTVIEGLVALFNDQYYVTTDDTVLVFDLTGWGWTHLILGVLIGLTGPALWTGAAWARIATVLFASVNAVAQLAFVGVQPVWSTIVIALNVVVIWAVVVHGRSLERA</sequence>
<evidence type="ECO:0000256" key="1">
    <source>
        <dbReference type="SAM" id="Phobius"/>
    </source>
</evidence>
<dbReference type="BioCyc" id="SESP1179773:BN6_RS28385-MONOMER"/>
<dbReference type="EMBL" id="HE804045">
    <property type="protein sequence ID" value="CCH33158.1"/>
    <property type="molecule type" value="Genomic_DNA"/>
</dbReference>
<keyword evidence="4" id="KW-1185">Reference proteome</keyword>
<dbReference type="eggNOG" id="ENOG5032TA6">
    <property type="taxonomic scope" value="Bacteria"/>
</dbReference>
<dbReference type="STRING" id="1179773.BN6_59010"/>
<name>K0K979_SACES</name>
<organism evidence="3 4">
    <name type="scientific">Saccharothrix espanaensis (strain ATCC 51144 / DSM 44229 / JCM 9112 / NBRC 15066 / NRRL 15764)</name>
    <dbReference type="NCBI Taxonomy" id="1179773"/>
    <lineage>
        <taxon>Bacteria</taxon>
        <taxon>Bacillati</taxon>
        <taxon>Actinomycetota</taxon>
        <taxon>Actinomycetes</taxon>
        <taxon>Pseudonocardiales</taxon>
        <taxon>Pseudonocardiaceae</taxon>
        <taxon>Saccharothrix</taxon>
    </lineage>
</organism>
<feature type="transmembrane region" description="Helical" evidence="1">
    <location>
        <begin position="128"/>
        <end position="146"/>
    </location>
</feature>
<accession>K0K979</accession>
<evidence type="ECO:0000313" key="3">
    <source>
        <dbReference type="EMBL" id="CCH33158.1"/>
    </source>
</evidence>
<feature type="transmembrane region" description="Helical" evidence="1">
    <location>
        <begin position="35"/>
        <end position="59"/>
    </location>
</feature>
<dbReference type="AlphaFoldDB" id="K0K979"/>
<protein>
    <submittedName>
        <fullName evidence="3">Integral membrane protein</fullName>
    </submittedName>
</protein>
<keyword evidence="1" id="KW-0472">Membrane</keyword>
<proteinExistence type="predicted"/>